<dbReference type="Proteomes" id="UP000070160">
    <property type="component" value="Unassembled WGS sequence"/>
</dbReference>
<keyword evidence="2" id="KW-1185">Reference proteome</keyword>
<dbReference type="EMBL" id="LSDT01000029">
    <property type="protein sequence ID" value="KXB91577.1"/>
    <property type="molecule type" value="Genomic_DNA"/>
</dbReference>
<gene>
    <name evidence="1" type="ORF">HMPREF3182_00799</name>
</gene>
<proteinExistence type="predicted"/>
<dbReference type="STRING" id="1588748.HMPREF3182_00799"/>
<evidence type="ECO:0000313" key="2">
    <source>
        <dbReference type="Proteomes" id="UP000070160"/>
    </source>
</evidence>
<dbReference type="AlphaFoldDB" id="A0A134CHK5"/>
<evidence type="ECO:0000313" key="1">
    <source>
        <dbReference type="EMBL" id="KXB91577.1"/>
    </source>
</evidence>
<dbReference type="RefSeq" id="WP_062485530.1">
    <property type="nucleotide sequence ID" value="NZ_KQ960941.1"/>
</dbReference>
<comment type="caution">
    <text evidence="1">The sequence shown here is derived from an EMBL/GenBank/DDBJ whole genome shotgun (WGS) entry which is preliminary data.</text>
</comment>
<reference evidence="2" key="1">
    <citation type="submission" date="2016-01" db="EMBL/GenBank/DDBJ databases">
        <authorList>
            <person name="Mitreva M."/>
            <person name="Pepin K.H."/>
            <person name="Mihindukulasuriya K.A."/>
            <person name="Fulton R."/>
            <person name="Fronick C."/>
            <person name="O'Laughlin M."/>
            <person name="Miner T."/>
            <person name="Herter B."/>
            <person name="Rosa B.A."/>
            <person name="Cordes M."/>
            <person name="Tomlinson C."/>
            <person name="Wollam A."/>
            <person name="Palsikar V.B."/>
            <person name="Mardis E.R."/>
            <person name="Wilson R.K."/>
        </authorList>
    </citation>
    <scope>NUCLEOTIDE SEQUENCE [LARGE SCALE GENOMIC DNA]</scope>
    <source>
        <strain evidence="2">KA00182</strain>
    </source>
</reference>
<accession>A0A134CHK5</accession>
<name>A0A134CHK5_9FIRM</name>
<sequence length="306" mass="35244">MTSKESIPVSIPYLSGGILFNLMVEATKIKKSARSRTSGYKDECSDSNLMKALLKVITGEDVSQYDKSVKTSTSNYKRCTTYKSSYTPQGDEVSIKAFHNRVMSNDFHIYQQMKNLTDYFLAERKMQWLIKAILETIIKDTSISSDAEFSINSQTKLKKEQLQTVTHINLEFFLVSIWDYILINKTNNKLGRLTFEAWYKQSATNSKWKFINENIGTTITQNIEITRFETPVYNEEKATECSKTPDMKEDSEIFNPETDIPVVEADDISNEEKQAPKQITQTINNPKIVNQYADKIYNIEHVDHLD</sequence>
<protein>
    <submittedName>
        <fullName evidence="1">Uncharacterized protein</fullName>
    </submittedName>
</protein>
<organism evidence="1 2">
    <name type="scientific">Megasphaera hutchinsoni</name>
    <dbReference type="NCBI Taxonomy" id="1588748"/>
    <lineage>
        <taxon>Bacteria</taxon>
        <taxon>Bacillati</taxon>
        <taxon>Bacillota</taxon>
        <taxon>Negativicutes</taxon>
        <taxon>Veillonellales</taxon>
        <taxon>Veillonellaceae</taxon>
        <taxon>Megasphaera</taxon>
    </lineage>
</organism>